<name>A0A2R5HGR8_9LACT</name>
<dbReference type="OrthoDB" id="2242493at2"/>
<keyword evidence="3" id="KW-1185">Reference proteome</keyword>
<evidence type="ECO:0000313" key="2">
    <source>
        <dbReference type="EMBL" id="GBG97182.1"/>
    </source>
</evidence>
<dbReference type="Gene3D" id="2.60.120.200">
    <property type="match status" value="1"/>
</dbReference>
<accession>A0A2R5HGR8</accession>
<organism evidence="2 3">
    <name type="scientific">Lactococcus termiticola</name>
    <dbReference type="NCBI Taxonomy" id="2169526"/>
    <lineage>
        <taxon>Bacteria</taxon>
        <taxon>Bacillati</taxon>
        <taxon>Bacillota</taxon>
        <taxon>Bacilli</taxon>
        <taxon>Lactobacillales</taxon>
        <taxon>Streptococcaceae</taxon>
        <taxon>Lactococcus</taxon>
    </lineage>
</organism>
<sequence>MLAFNLKTTGKKSAIIITGLLLSTAVLEAYQMSQGQSPVSLGQSAYASSLSQSLMPGLTTDTGNHNYTAGDVQESSNWSLSGSASKTLDSPFTSQLVNDKSQAGLALFNGALDMTQKVAFSGQFSVSVESSLLVYDANAMDGGDSLGFIMTPANASQIEANLSHSVGENLGIGGLSNSIFAGRDLYSNSDVDEEIPGQTINSNRKGADGIAIRQTDATGKLLTSSYPAVGAPDAGEKSGLYSTNKITEKMSLSWTPETVNPDGTVTGSLSYELTALTGSDAGKRYQIEAQQLTVSKSLSLGVVGATGGNYSSMTYANDGSALIAGKGTGQVEVDYLDDATQQAIPGTSASQIIGNVGDSLSVIAPDAGFESRPTSYSFPAVSVPGYSYVKSDPALTLENNSQSGPIKVYYQADEQTAQFNFKWATPSSGKLPADITEQGLTDRTIAEPDLNLASDQTLTSVIGPDGKSYSSLTEALAAHTTYSATSNDFTIYVKGPAPTLPTIPSQPTVPSQPTTPSRPTSPTAPSQPTVPTLPTSPTTPTSPTQPTIAVTPTTPTQATSPQAPNTPNTPNKVRQSQPVILPDRSDDDLTPETTAPTEAETPSTSKPEPSQPSPTPQNNKKNKSSKQTSTAQKTTSHKVDQASLAAEKKEKERKALLHAIAVESAGGGGAVVGIGLSAGLWLLVERLIPGGLLALLFGWKRRKKDDEEETPSNSK</sequence>
<feature type="compositionally biased region" description="Low complexity" evidence="1">
    <location>
        <begin position="502"/>
        <end position="566"/>
    </location>
</feature>
<protein>
    <submittedName>
        <fullName evidence="2">Uncharacterized protein</fullName>
    </submittedName>
</protein>
<feature type="region of interest" description="Disordered" evidence="1">
    <location>
        <begin position="498"/>
        <end position="652"/>
    </location>
</feature>
<dbReference type="RefSeq" id="WP_109246140.1">
    <property type="nucleotide sequence ID" value="NZ_BFFO01000008.1"/>
</dbReference>
<feature type="compositionally biased region" description="Low complexity" evidence="1">
    <location>
        <begin position="591"/>
        <end position="605"/>
    </location>
</feature>
<gene>
    <name evidence="2" type="ORF">NtB2_01320</name>
</gene>
<evidence type="ECO:0000313" key="3">
    <source>
        <dbReference type="Proteomes" id="UP000245021"/>
    </source>
</evidence>
<dbReference type="EMBL" id="BFFO01000008">
    <property type="protein sequence ID" value="GBG97182.1"/>
    <property type="molecule type" value="Genomic_DNA"/>
</dbReference>
<feature type="compositionally biased region" description="Polar residues" evidence="1">
    <location>
        <begin position="568"/>
        <end position="578"/>
    </location>
</feature>
<comment type="caution">
    <text evidence="2">The sequence shown here is derived from an EMBL/GenBank/DDBJ whole genome shotgun (WGS) entry which is preliminary data.</text>
</comment>
<dbReference type="Proteomes" id="UP000245021">
    <property type="component" value="Unassembled WGS sequence"/>
</dbReference>
<proteinExistence type="predicted"/>
<dbReference type="AlphaFoldDB" id="A0A2R5HGR8"/>
<feature type="compositionally biased region" description="Low complexity" evidence="1">
    <location>
        <begin position="625"/>
        <end position="634"/>
    </location>
</feature>
<reference evidence="2 3" key="1">
    <citation type="journal article" date="2018" name="Genome Announc.">
        <title>Draft Genome Sequence of Lactococcus sp. Strain NtB2 (JCM 32569), Isolated from the Gut of the Higher Termite Nasutitermes takasagoensis.</title>
        <authorList>
            <person name="Noda S."/>
            <person name="Aihara C."/>
            <person name="Yuki M."/>
            <person name="Ohkuma M."/>
        </authorList>
    </citation>
    <scope>NUCLEOTIDE SEQUENCE [LARGE SCALE GENOMIC DNA]</scope>
    <source>
        <strain evidence="2 3">NtB2</strain>
    </source>
</reference>
<evidence type="ECO:0000256" key="1">
    <source>
        <dbReference type="SAM" id="MobiDB-lite"/>
    </source>
</evidence>